<evidence type="ECO:0000313" key="2">
    <source>
        <dbReference type="EMBL" id="EAT12826.1"/>
    </source>
</evidence>
<reference evidence="2 3" key="1">
    <citation type="submission" date="2006-03" db="EMBL/GenBank/DDBJ databases">
        <authorList>
            <person name="Pinhassi J."/>
            <person name="Pedros-Alio C."/>
            <person name="Ferriera S."/>
            <person name="Johnson J."/>
            <person name="Kravitz S."/>
            <person name="Halpern A."/>
            <person name="Remington K."/>
            <person name="Beeson K."/>
            <person name="Tran B."/>
            <person name="Rogers Y.-H."/>
            <person name="Friedman R."/>
            <person name="Venter J.C."/>
        </authorList>
    </citation>
    <scope>NUCLEOTIDE SEQUENCE [LARGE SCALE GENOMIC DNA]</scope>
    <source>
        <strain evidence="2 3">RED65</strain>
    </source>
</reference>
<dbReference type="Proteomes" id="UP000004263">
    <property type="component" value="Unassembled WGS sequence"/>
</dbReference>
<keyword evidence="3" id="KW-1185">Reference proteome</keyword>
<keyword evidence="1" id="KW-0732">Signal</keyword>
<evidence type="ECO:0000256" key="1">
    <source>
        <dbReference type="SAM" id="SignalP"/>
    </source>
</evidence>
<evidence type="ECO:0000313" key="3">
    <source>
        <dbReference type="Proteomes" id="UP000004263"/>
    </source>
</evidence>
<dbReference type="EMBL" id="AAQH01000004">
    <property type="protein sequence ID" value="EAT12826.1"/>
    <property type="molecule type" value="Genomic_DNA"/>
</dbReference>
<proteinExistence type="predicted"/>
<name>Q1N3P8_9GAMM</name>
<organism evidence="2 3">
    <name type="scientific">Bermanella marisrubri</name>
    <dbReference type="NCBI Taxonomy" id="207949"/>
    <lineage>
        <taxon>Bacteria</taxon>
        <taxon>Pseudomonadati</taxon>
        <taxon>Pseudomonadota</taxon>
        <taxon>Gammaproteobacteria</taxon>
        <taxon>Oceanospirillales</taxon>
        <taxon>Oceanospirillaceae</taxon>
        <taxon>Bermanella</taxon>
    </lineage>
</organism>
<dbReference type="STRING" id="207949.RED65_12174"/>
<protein>
    <recommendedName>
        <fullName evidence="4">Lipoprotein</fullName>
    </recommendedName>
</protein>
<feature type="signal peptide" evidence="1">
    <location>
        <begin position="1"/>
        <end position="26"/>
    </location>
</feature>
<evidence type="ECO:0008006" key="4">
    <source>
        <dbReference type="Google" id="ProtNLM"/>
    </source>
</evidence>
<feature type="chain" id="PRO_5004194952" description="Lipoprotein" evidence="1">
    <location>
        <begin position="27"/>
        <end position="321"/>
    </location>
</feature>
<dbReference type="HOGENOM" id="CLU_865129_0_0_6"/>
<sequence>MPVTFSHAAALAFSGCALFLSIATQAASCCGGGAGNSIILPKFENHMLDISTGYVHYDGFWDATGNKKQDPANTTLTQQTLNTSYAMRLAEQWQANVYIPLTVNKSEYGDSTEQQTGLGDVQFGIWYEAFERVTCVYKITGWQSLKPSIYFGSQLTLPTGYSQHSDDVESNFDITGRGFYRWDISTIIEKTIYPWTLSYQYTHGYHVERPVNQEYSNPVDPYNKQLGATNSWSLGGGYTWFLPDYSMLSLTITHAEMKERDTQINNQRISDTGFSESRLSASLVWNSTSRDWLVKTSFSEAQAGSNYSKTQIVNIGASYVF</sequence>
<accession>Q1N3P8</accession>
<gene>
    <name evidence="2" type="ORF">RED65_12174</name>
</gene>
<dbReference type="AlphaFoldDB" id="Q1N3P8"/>
<comment type="caution">
    <text evidence="2">The sequence shown here is derived from an EMBL/GenBank/DDBJ whole genome shotgun (WGS) entry which is preliminary data.</text>
</comment>